<dbReference type="SUPFAM" id="SSF81321">
    <property type="entry name" value="Family A G protein-coupled receptor-like"/>
    <property type="match status" value="1"/>
</dbReference>
<reference evidence="14" key="1">
    <citation type="submission" date="2015-02" db="EMBL/GenBank/DDBJ databases">
        <title>Genome sequencing for Strongylocentrotus purpuratus.</title>
        <authorList>
            <person name="Murali S."/>
            <person name="Liu Y."/>
            <person name="Vee V."/>
            <person name="English A."/>
            <person name="Wang M."/>
            <person name="Skinner E."/>
            <person name="Han Y."/>
            <person name="Muzny D.M."/>
            <person name="Worley K.C."/>
            <person name="Gibbs R.A."/>
        </authorList>
    </citation>
    <scope>NUCLEOTIDE SEQUENCE</scope>
</reference>
<accession>A0A7M7TGF8</accession>
<feature type="transmembrane region" description="Helical" evidence="11">
    <location>
        <begin position="193"/>
        <end position="216"/>
    </location>
</feature>
<dbReference type="GO" id="GO:0004930">
    <property type="term" value="F:G protein-coupled receptor activity"/>
    <property type="evidence" value="ECO:0000318"/>
    <property type="project" value="GO_Central"/>
</dbReference>
<dbReference type="InterPro" id="IPR000276">
    <property type="entry name" value="GPCR_Rhodpsn"/>
</dbReference>
<keyword evidence="4 11" id="KW-1133">Transmembrane helix</keyword>
<evidence type="ECO:0000256" key="2">
    <source>
        <dbReference type="ARBA" id="ARBA00022475"/>
    </source>
</evidence>
<feature type="transmembrane region" description="Helical" evidence="11">
    <location>
        <begin position="357"/>
        <end position="380"/>
    </location>
</feature>
<keyword evidence="7" id="KW-1015">Disulfide bond</keyword>
<dbReference type="PANTHER" id="PTHR24248">
    <property type="entry name" value="ADRENERGIC RECEPTOR-RELATED G-PROTEIN COUPLED RECEPTOR"/>
    <property type="match status" value="1"/>
</dbReference>
<evidence type="ECO:0000256" key="8">
    <source>
        <dbReference type="ARBA" id="ARBA00023170"/>
    </source>
</evidence>
<evidence type="ECO:0000256" key="7">
    <source>
        <dbReference type="ARBA" id="ARBA00023157"/>
    </source>
</evidence>
<feature type="region of interest" description="Disordered" evidence="10">
    <location>
        <begin position="282"/>
        <end position="350"/>
    </location>
</feature>
<dbReference type="PANTHER" id="PTHR24248:SF125">
    <property type="entry name" value="DOPAMINE D2-LIKE RECEPTOR"/>
    <property type="match status" value="1"/>
</dbReference>
<dbReference type="GO" id="GO:0005886">
    <property type="term" value="C:plasma membrane"/>
    <property type="evidence" value="ECO:0000318"/>
    <property type="project" value="GO_Central"/>
</dbReference>
<dbReference type="GO" id="GO:0001591">
    <property type="term" value="F:dopamine neurotransmitter receptor activity, coupled via Gi/Go"/>
    <property type="evidence" value="ECO:0000318"/>
    <property type="project" value="GO_Central"/>
</dbReference>
<keyword evidence="6 11" id="KW-0472">Membrane</keyword>
<feature type="transmembrane region" description="Helical" evidence="11">
    <location>
        <begin position="70"/>
        <end position="94"/>
    </location>
</feature>
<feature type="transmembrane region" description="Helical" evidence="11">
    <location>
        <begin position="33"/>
        <end position="58"/>
    </location>
</feature>
<dbReference type="GeneID" id="580134"/>
<proteinExistence type="predicted"/>
<evidence type="ECO:0000259" key="12">
    <source>
        <dbReference type="PROSITE" id="PS50262"/>
    </source>
</evidence>
<dbReference type="Gene3D" id="1.20.1070.10">
    <property type="entry name" value="Rhodopsin 7-helix transmembrane proteins"/>
    <property type="match status" value="1"/>
</dbReference>
<feature type="transmembrane region" description="Helical" evidence="11">
    <location>
        <begin position="153"/>
        <end position="173"/>
    </location>
</feature>
<dbReference type="Proteomes" id="UP000007110">
    <property type="component" value="Unassembled WGS sequence"/>
</dbReference>
<feature type="region of interest" description="Disordered" evidence="10">
    <location>
        <begin position="236"/>
        <end position="261"/>
    </location>
</feature>
<keyword evidence="9" id="KW-0807">Transducer</keyword>
<dbReference type="InParanoid" id="A0A7M7TGF8"/>
<dbReference type="CDD" id="cd00637">
    <property type="entry name" value="7tm_classA_rhodopsin-like"/>
    <property type="match status" value="1"/>
</dbReference>
<dbReference type="PRINTS" id="PR00237">
    <property type="entry name" value="GPCRRHODOPSN"/>
</dbReference>
<organism evidence="13 14">
    <name type="scientific">Strongylocentrotus purpuratus</name>
    <name type="common">Purple sea urchin</name>
    <dbReference type="NCBI Taxonomy" id="7668"/>
    <lineage>
        <taxon>Eukaryota</taxon>
        <taxon>Metazoa</taxon>
        <taxon>Echinodermata</taxon>
        <taxon>Eleutherozoa</taxon>
        <taxon>Echinozoa</taxon>
        <taxon>Echinoidea</taxon>
        <taxon>Euechinoidea</taxon>
        <taxon>Echinacea</taxon>
        <taxon>Camarodonta</taxon>
        <taxon>Echinidea</taxon>
        <taxon>Strongylocentrotidae</taxon>
        <taxon>Strongylocentrotus</taxon>
    </lineage>
</organism>
<evidence type="ECO:0000256" key="6">
    <source>
        <dbReference type="ARBA" id="ARBA00023136"/>
    </source>
</evidence>
<dbReference type="PROSITE" id="PS50262">
    <property type="entry name" value="G_PROTEIN_RECEP_F1_2"/>
    <property type="match status" value="1"/>
</dbReference>
<evidence type="ECO:0000256" key="3">
    <source>
        <dbReference type="ARBA" id="ARBA00022692"/>
    </source>
</evidence>
<dbReference type="SMART" id="SM01381">
    <property type="entry name" value="7TM_GPCR_Srsx"/>
    <property type="match status" value="1"/>
</dbReference>
<dbReference type="AlphaFoldDB" id="A0A7M7TGF8"/>
<evidence type="ECO:0000256" key="10">
    <source>
        <dbReference type="SAM" id="MobiDB-lite"/>
    </source>
</evidence>
<evidence type="ECO:0000256" key="9">
    <source>
        <dbReference type="ARBA" id="ARBA00023224"/>
    </source>
</evidence>
<feature type="transmembrane region" description="Helical" evidence="11">
    <location>
        <begin position="400"/>
        <end position="424"/>
    </location>
</feature>
<feature type="domain" description="G-protein coupled receptors family 1 profile" evidence="12">
    <location>
        <begin position="48"/>
        <end position="413"/>
    </location>
</feature>
<dbReference type="EnsemblMetazoa" id="XM_780206">
    <property type="protein sequence ID" value="XP_785299"/>
    <property type="gene ID" value="LOC580134"/>
</dbReference>
<evidence type="ECO:0000256" key="11">
    <source>
        <dbReference type="SAM" id="Phobius"/>
    </source>
</evidence>
<keyword evidence="5" id="KW-0297">G-protein coupled receptor</keyword>
<evidence type="ECO:0000256" key="1">
    <source>
        <dbReference type="ARBA" id="ARBA00004651"/>
    </source>
</evidence>
<evidence type="ECO:0000256" key="4">
    <source>
        <dbReference type="ARBA" id="ARBA00022989"/>
    </source>
</evidence>
<evidence type="ECO:0000256" key="5">
    <source>
        <dbReference type="ARBA" id="ARBA00023040"/>
    </source>
</evidence>
<dbReference type="KEGG" id="spu:580134"/>
<keyword evidence="8" id="KW-0675">Receptor</keyword>
<dbReference type="InterPro" id="IPR017452">
    <property type="entry name" value="GPCR_Rhodpsn_7TM"/>
</dbReference>
<feature type="compositionally biased region" description="Polar residues" evidence="10">
    <location>
        <begin position="282"/>
        <end position="300"/>
    </location>
</feature>
<dbReference type="RefSeq" id="XP_785299.2">
    <property type="nucleotide sequence ID" value="XM_780206.2"/>
</dbReference>
<evidence type="ECO:0000313" key="13">
    <source>
        <dbReference type="EnsemblMetazoa" id="XP_785299"/>
    </source>
</evidence>
<feature type="compositionally biased region" description="Basic and acidic residues" evidence="10">
    <location>
        <begin position="249"/>
        <end position="261"/>
    </location>
</feature>
<feature type="transmembrane region" description="Helical" evidence="11">
    <location>
        <begin position="114"/>
        <end position="132"/>
    </location>
</feature>
<feature type="compositionally biased region" description="Basic and acidic residues" evidence="10">
    <location>
        <begin position="302"/>
        <end position="313"/>
    </location>
</feature>
<evidence type="ECO:0000313" key="14">
    <source>
        <dbReference type="Proteomes" id="UP000007110"/>
    </source>
</evidence>
<name>A0A7M7TGF8_STRPU</name>
<dbReference type="OrthoDB" id="10071887at2759"/>
<keyword evidence="14" id="KW-1185">Reference proteome</keyword>
<dbReference type="Pfam" id="PF00001">
    <property type="entry name" value="7tm_1"/>
    <property type="match status" value="1"/>
</dbReference>
<dbReference type="GO" id="GO:0045202">
    <property type="term" value="C:synapse"/>
    <property type="evidence" value="ECO:0007669"/>
    <property type="project" value="GOC"/>
</dbReference>
<reference evidence="13" key="2">
    <citation type="submission" date="2021-01" db="UniProtKB">
        <authorList>
            <consortium name="EnsemblMetazoa"/>
        </authorList>
    </citation>
    <scope>IDENTIFICATION</scope>
</reference>
<protein>
    <recommendedName>
        <fullName evidence="12">G-protein coupled receptors family 1 profile domain-containing protein</fullName>
    </recommendedName>
</protein>
<sequence>MGILNVSDGPTWSSDLDLPEDIPRDTPEAEFSVTFLALMILSGLTVTTNSLILATFYVEKKLRTYNNCYIFNMSVADLVVGLLCMPILSMIHLFGSWPFGKVASILFMGFQNSILGVSVCGVVVVCIDRYLATFYPIQHYQGRSIHKATVVNILTWVSSFGVWMMVTSAWDFIKPTNLVISSGLSRPNYSLTNTASLLVFLLRFGLPFLLMTGLYIRIYIKVKNIGSKHLSKYFNREGKNGKGQAKSASQDKEKRSLGTRLRDKLGSKTSLTYDENTTVSSISMDMTSDEGTTKNLGSPETDNEHSLNGEKKSTNNYPKPIGLSGDDEDISTSKSNVVSKKPKRESRVEGRKAMRTMTMIVLVFILTWLPTAVSVTMYALAPGFYRTLNKSINLSEITRWIAFSNSLVNPLAYAMAQPLFRLTITRMLCRPRRKP</sequence>
<keyword evidence="2" id="KW-1003">Cell membrane</keyword>
<dbReference type="OMA" id="TITRMLC"/>
<keyword evidence="3 11" id="KW-0812">Transmembrane</keyword>
<comment type="subcellular location">
    <subcellularLocation>
        <location evidence="1">Cell membrane</location>
        <topology evidence="1">Multi-pass membrane protein</topology>
    </subcellularLocation>
</comment>